<comment type="subcellular location">
    <subcellularLocation>
        <location evidence="1">Cell membrane</location>
        <topology evidence="1">Multi-pass membrane protein</topology>
    </subcellularLocation>
</comment>
<feature type="transmembrane region" description="Helical" evidence="7">
    <location>
        <begin position="70"/>
        <end position="91"/>
    </location>
</feature>
<dbReference type="GO" id="GO:0140359">
    <property type="term" value="F:ABC-type transporter activity"/>
    <property type="evidence" value="ECO:0007669"/>
    <property type="project" value="InterPro"/>
</dbReference>
<dbReference type="InterPro" id="IPR036640">
    <property type="entry name" value="ABC1_TM_sf"/>
</dbReference>
<dbReference type="PANTHER" id="PTHR24221:SF654">
    <property type="entry name" value="ATP-BINDING CASSETTE SUB-FAMILY B MEMBER 6"/>
    <property type="match status" value="1"/>
</dbReference>
<dbReference type="CDD" id="cd03228">
    <property type="entry name" value="ABCC_MRP_Like"/>
    <property type="match status" value="1"/>
</dbReference>
<organism evidence="10 11">
    <name type="scientific">Clostridium putrefaciens</name>
    <dbReference type="NCBI Taxonomy" id="99675"/>
    <lineage>
        <taxon>Bacteria</taxon>
        <taxon>Bacillati</taxon>
        <taxon>Bacillota</taxon>
        <taxon>Clostridia</taxon>
        <taxon>Eubacteriales</taxon>
        <taxon>Clostridiaceae</taxon>
        <taxon>Clostridium</taxon>
    </lineage>
</organism>
<protein>
    <submittedName>
        <fullName evidence="10">ABC transporter related</fullName>
    </submittedName>
</protein>
<dbReference type="RefSeq" id="WP_115641123.1">
    <property type="nucleotide sequence ID" value="NZ_UFWZ01000001.1"/>
</dbReference>
<dbReference type="OrthoDB" id="2328604at2"/>
<feature type="domain" description="ABC transporter" evidence="8">
    <location>
        <begin position="377"/>
        <end position="615"/>
    </location>
</feature>
<dbReference type="Gene3D" id="3.40.50.300">
    <property type="entry name" value="P-loop containing nucleotide triphosphate hydrolases"/>
    <property type="match status" value="1"/>
</dbReference>
<dbReference type="EMBL" id="UFWZ01000001">
    <property type="protein sequence ID" value="SUY47137.1"/>
    <property type="molecule type" value="Genomic_DNA"/>
</dbReference>
<dbReference type="PANTHER" id="PTHR24221">
    <property type="entry name" value="ATP-BINDING CASSETTE SUB-FAMILY B"/>
    <property type="match status" value="1"/>
</dbReference>
<evidence type="ECO:0000256" key="2">
    <source>
        <dbReference type="ARBA" id="ARBA00022692"/>
    </source>
</evidence>
<evidence type="ECO:0000313" key="11">
    <source>
        <dbReference type="Proteomes" id="UP000254664"/>
    </source>
</evidence>
<keyword evidence="6 7" id="KW-0472">Membrane</keyword>
<feature type="transmembrane region" description="Helical" evidence="7">
    <location>
        <begin position="155"/>
        <end position="174"/>
    </location>
</feature>
<evidence type="ECO:0000256" key="6">
    <source>
        <dbReference type="ARBA" id="ARBA00023136"/>
    </source>
</evidence>
<feature type="transmembrane region" description="Helical" evidence="7">
    <location>
        <begin position="186"/>
        <end position="209"/>
    </location>
</feature>
<dbReference type="InterPro" id="IPR003593">
    <property type="entry name" value="AAA+_ATPase"/>
</dbReference>
<dbReference type="PROSITE" id="PS50929">
    <property type="entry name" value="ABC_TM1F"/>
    <property type="match status" value="1"/>
</dbReference>
<reference evidence="10 11" key="1">
    <citation type="submission" date="2018-06" db="EMBL/GenBank/DDBJ databases">
        <authorList>
            <consortium name="Pathogen Informatics"/>
            <person name="Doyle S."/>
        </authorList>
    </citation>
    <scope>NUCLEOTIDE SEQUENCE [LARGE SCALE GENOMIC DNA]</scope>
    <source>
        <strain evidence="10 11">NCTC9836</strain>
    </source>
</reference>
<evidence type="ECO:0000256" key="7">
    <source>
        <dbReference type="SAM" id="Phobius"/>
    </source>
</evidence>
<dbReference type="AlphaFoldDB" id="A0A381J9P8"/>
<dbReference type="SMART" id="SM00382">
    <property type="entry name" value="AAA"/>
    <property type="match status" value="1"/>
</dbReference>
<dbReference type="InterPro" id="IPR011527">
    <property type="entry name" value="ABC1_TM_dom"/>
</dbReference>
<dbReference type="PROSITE" id="PS50893">
    <property type="entry name" value="ABC_TRANSPORTER_2"/>
    <property type="match status" value="1"/>
</dbReference>
<evidence type="ECO:0000259" key="8">
    <source>
        <dbReference type="PROSITE" id="PS50893"/>
    </source>
</evidence>
<keyword evidence="2 7" id="KW-0812">Transmembrane</keyword>
<dbReference type="InterPro" id="IPR039421">
    <property type="entry name" value="Type_1_exporter"/>
</dbReference>
<keyword evidence="3" id="KW-0547">Nucleotide-binding</keyword>
<dbReference type="Proteomes" id="UP000254664">
    <property type="component" value="Unassembled WGS sequence"/>
</dbReference>
<evidence type="ECO:0000256" key="1">
    <source>
        <dbReference type="ARBA" id="ARBA00004651"/>
    </source>
</evidence>
<evidence type="ECO:0000256" key="4">
    <source>
        <dbReference type="ARBA" id="ARBA00022840"/>
    </source>
</evidence>
<keyword evidence="11" id="KW-1185">Reference proteome</keyword>
<dbReference type="GO" id="GO:0034040">
    <property type="term" value="F:ATPase-coupled lipid transmembrane transporter activity"/>
    <property type="evidence" value="ECO:0007669"/>
    <property type="project" value="TreeGrafter"/>
</dbReference>
<evidence type="ECO:0000313" key="10">
    <source>
        <dbReference type="EMBL" id="SUY47137.1"/>
    </source>
</evidence>
<dbReference type="SUPFAM" id="SSF90123">
    <property type="entry name" value="ABC transporter transmembrane region"/>
    <property type="match status" value="1"/>
</dbReference>
<evidence type="ECO:0000256" key="5">
    <source>
        <dbReference type="ARBA" id="ARBA00022989"/>
    </source>
</evidence>
<dbReference type="GO" id="GO:0005886">
    <property type="term" value="C:plasma membrane"/>
    <property type="evidence" value="ECO:0007669"/>
    <property type="project" value="UniProtKB-SubCell"/>
</dbReference>
<sequence>MSRISEKKNEFKCGIESNKRAIKLLSEISPHLVLCEIMNGIIKGVFPFVEITFSAMIINELAGERNVNNLVRLVLFSICSLLLLGVLRELLNKIITAKKETFDERHEIFLNNYSYNMDFQKIEDSDTAELRDRIEGIMDTESGGLKIISTYLGELCQNAASVIIACSICFKMLFCFDISSDKHPWITSHWFTMAFLFVLVVCIYGTAFFSRKMKKKMFQATMEGTKYNRYICYYLWEYLDDNMYAKDIRIFDQSEIVTREMEEKGFKAWVGIFKACEKLEKKYGGLNSFLSAIMSGIVYIFVTLRALAGTISIGNVVKYYGTITELIRAISGIAVTITAINNNNLYLNLVFEYIDYGKDVHEGTEEVHPKKDGTYEFEFRNVSFKYTGTDEYALKNLSFKIKDHERLAVVGMNGSGKTTMIKLLCGFYQPDEGYITFNGTDIWKLDYKEYKKLFSVVFQDFRLLGFSVGENVTVSHKYDNQRVWDVLEKVGIKNRVEQLEYQLDNSVYKQFDDRGVDISGGEEQKIAIARALYRNAEVYILDEPTAALDPESEYEIYSKMNEITQGNTVIFISHRLSSCCYSDNIIVFHKGEMVQNGKHDELLKDEKGKYFELWNAQSQHYKDEEVIEA</sequence>
<feature type="transmembrane region" description="Helical" evidence="7">
    <location>
        <begin position="40"/>
        <end position="58"/>
    </location>
</feature>
<name>A0A381J9P8_9CLOT</name>
<evidence type="ECO:0000256" key="3">
    <source>
        <dbReference type="ARBA" id="ARBA00022741"/>
    </source>
</evidence>
<dbReference type="SUPFAM" id="SSF52540">
    <property type="entry name" value="P-loop containing nucleoside triphosphate hydrolases"/>
    <property type="match status" value="1"/>
</dbReference>
<feature type="transmembrane region" description="Helical" evidence="7">
    <location>
        <begin position="288"/>
        <end position="308"/>
    </location>
</feature>
<gene>
    <name evidence="10" type="primary">hlyB_2</name>
    <name evidence="10" type="ORF">NCTC9836_01464</name>
</gene>
<accession>A0A381J9P8</accession>
<dbReference type="GO" id="GO:0016887">
    <property type="term" value="F:ATP hydrolysis activity"/>
    <property type="evidence" value="ECO:0007669"/>
    <property type="project" value="InterPro"/>
</dbReference>
<dbReference type="InterPro" id="IPR003439">
    <property type="entry name" value="ABC_transporter-like_ATP-bd"/>
</dbReference>
<dbReference type="Pfam" id="PF00005">
    <property type="entry name" value="ABC_tran"/>
    <property type="match status" value="1"/>
</dbReference>
<proteinExistence type="predicted"/>
<keyword evidence="4" id="KW-0067">ATP-binding</keyword>
<dbReference type="Gene3D" id="1.20.1560.10">
    <property type="entry name" value="ABC transporter type 1, transmembrane domain"/>
    <property type="match status" value="1"/>
</dbReference>
<dbReference type="GO" id="GO:0005524">
    <property type="term" value="F:ATP binding"/>
    <property type="evidence" value="ECO:0007669"/>
    <property type="project" value="UniProtKB-KW"/>
</dbReference>
<keyword evidence="5 7" id="KW-1133">Transmembrane helix</keyword>
<dbReference type="InterPro" id="IPR027417">
    <property type="entry name" value="P-loop_NTPase"/>
</dbReference>
<feature type="domain" description="ABC transmembrane type-1" evidence="9">
    <location>
        <begin position="190"/>
        <end position="342"/>
    </location>
</feature>
<evidence type="ECO:0000259" key="9">
    <source>
        <dbReference type="PROSITE" id="PS50929"/>
    </source>
</evidence>